<evidence type="ECO:0000256" key="2">
    <source>
        <dbReference type="SAM" id="Phobius"/>
    </source>
</evidence>
<feature type="region of interest" description="Disordered" evidence="1">
    <location>
        <begin position="127"/>
        <end position="151"/>
    </location>
</feature>
<sequence>MKALAKVLGLVVFGVLLLAVALLFFLTRIFDPNDYKDNIREIAREKANVELTLGGDIGWSLFPWLGIELKQVGVTPVDQPDQSLAEVGSLGLGVEVLPLLRRELRFSDVILNDVSLNLVRNADGQGNWETVGPQTREHADTGSGSVEAPDTQREELDIAVQSVNITNARILYEDRETGQSVQLNDVNLETGALVEGQPFDIAFIGLLTTEQPAMRMRIDLQTVAQFDLGLERYQFDAIDLKLDASGAPFSGRAVSLQLQADSVVDLGAQVAELNQVRLSLADLRATGAIKATQLDQDMQLAGRLDVATFNARSLIEAFGQEIPETANPRALEEVSMAANLVGSATSLMFEDLQLQVDGNEFTGSMGLADLERQALRFRLTGNRLDLDDYLPPVDEDAAQEPAGTSGGSKSESTPMAWSDEPVLPLGLIAELDVDGSLDMQEVVLTEQVIRPFKAAVQARGGMVNISRFEGGVFGGDFAVTGQIDARTRPVTLSAKKKLAGMNSIAIQEAYDVAPQLRGAINLDMDVRATGNSMQQWMSSLNGRASFDVNDGALLGINLEQQLCQAIALVNREPLGAPVGSQDTPFSALKGNFRIVDGTVINENLVADLPGITAKGRGEIVLPTQRLDYRLGLVLKGDNIEMPDSACRVNERYVGVEWPIRCSGYLHNAASSCGVDTEAVTQLAGQLLGNEAKRKLGDKLEEKLDQQAPAVRDALRGLFGQ</sequence>
<evidence type="ECO:0000313" key="4">
    <source>
        <dbReference type="EMBL" id="GGC92110.1"/>
    </source>
</evidence>
<dbReference type="RefSeq" id="WP_150276200.1">
    <property type="nucleotide sequence ID" value="NZ_BMFF01000002.1"/>
</dbReference>
<dbReference type="PANTHER" id="PTHR30441">
    <property type="entry name" value="DUF748 DOMAIN-CONTAINING PROTEIN"/>
    <property type="match status" value="1"/>
</dbReference>
<dbReference type="Proteomes" id="UP000638188">
    <property type="component" value="Unassembled WGS sequence"/>
</dbReference>
<keyword evidence="2" id="KW-0812">Transmembrane</keyword>
<dbReference type="PANTHER" id="PTHR30441:SF4">
    <property type="entry name" value="PROTEIN ASMA"/>
    <property type="match status" value="1"/>
</dbReference>
<dbReference type="EMBL" id="BMFF01000002">
    <property type="protein sequence ID" value="GGC92110.1"/>
    <property type="molecule type" value="Genomic_DNA"/>
</dbReference>
<name>A0ABQ1P6C9_9GAMM</name>
<gene>
    <name evidence="4" type="ORF">GCM10007418_09640</name>
</gene>
<keyword evidence="5" id="KW-1185">Reference proteome</keyword>
<accession>A0ABQ1P6C9</accession>
<keyword evidence="2" id="KW-0472">Membrane</keyword>
<feature type="region of interest" description="Disordered" evidence="1">
    <location>
        <begin position="390"/>
        <end position="415"/>
    </location>
</feature>
<reference evidence="5" key="1">
    <citation type="journal article" date="2019" name="Int. J. Syst. Evol. Microbiol.">
        <title>The Global Catalogue of Microorganisms (GCM) 10K type strain sequencing project: providing services to taxonomists for standard genome sequencing and annotation.</title>
        <authorList>
            <consortium name="The Broad Institute Genomics Platform"/>
            <consortium name="The Broad Institute Genome Sequencing Center for Infectious Disease"/>
            <person name="Wu L."/>
            <person name="Ma J."/>
        </authorList>
    </citation>
    <scope>NUCLEOTIDE SEQUENCE [LARGE SCALE GENOMIC DNA]</scope>
    <source>
        <strain evidence="5">CGMCC 1.12482</strain>
    </source>
</reference>
<evidence type="ECO:0000259" key="3">
    <source>
        <dbReference type="Pfam" id="PF05170"/>
    </source>
</evidence>
<dbReference type="InterPro" id="IPR052894">
    <property type="entry name" value="AsmA-related"/>
</dbReference>
<feature type="domain" description="AsmA" evidence="3">
    <location>
        <begin position="1"/>
        <end position="601"/>
    </location>
</feature>
<evidence type="ECO:0000256" key="1">
    <source>
        <dbReference type="SAM" id="MobiDB-lite"/>
    </source>
</evidence>
<keyword evidence="2" id="KW-1133">Transmembrane helix</keyword>
<organism evidence="4 5">
    <name type="scientific">Halopseudomonas salina</name>
    <dbReference type="NCBI Taxonomy" id="1323744"/>
    <lineage>
        <taxon>Bacteria</taxon>
        <taxon>Pseudomonadati</taxon>
        <taxon>Pseudomonadota</taxon>
        <taxon>Gammaproteobacteria</taxon>
        <taxon>Pseudomonadales</taxon>
        <taxon>Pseudomonadaceae</taxon>
        <taxon>Halopseudomonas</taxon>
    </lineage>
</organism>
<dbReference type="InterPro" id="IPR007844">
    <property type="entry name" value="AsmA"/>
</dbReference>
<feature type="transmembrane region" description="Helical" evidence="2">
    <location>
        <begin position="7"/>
        <end position="30"/>
    </location>
</feature>
<protein>
    <recommendedName>
        <fullName evidence="3">AsmA domain-containing protein</fullName>
    </recommendedName>
</protein>
<evidence type="ECO:0000313" key="5">
    <source>
        <dbReference type="Proteomes" id="UP000638188"/>
    </source>
</evidence>
<proteinExistence type="predicted"/>
<comment type="caution">
    <text evidence="4">The sequence shown here is derived from an EMBL/GenBank/DDBJ whole genome shotgun (WGS) entry which is preliminary data.</text>
</comment>
<dbReference type="Pfam" id="PF05170">
    <property type="entry name" value="AsmA"/>
    <property type="match status" value="1"/>
</dbReference>